<evidence type="ECO:0000313" key="2">
    <source>
        <dbReference type="Proteomes" id="UP001062846"/>
    </source>
</evidence>
<dbReference type="Proteomes" id="UP001062846">
    <property type="component" value="Chromosome 6"/>
</dbReference>
<name>A0ACC0NBU4_RHOML</name>
<proteinExistence type="predicted"/>
<evidence type="ECO:0000313" key="1">
    <source>
        <dbReference type="EMBL" id="KAI8550356.1"/>
    </source>
</evidence>
<sequence length="130" mass="15074">MFFFIISMAHRRWREEEEDTLLTNLTSLVDQGVWRTNNGHFKPSYLGVLTNEMRVSFPLAGINEIHIEAKIKKWKSDYHILDAMLRRPGITDFRDISGTSNFPILIDGPIALFFMRTRSSKFKAGIGRIN</sequence>
<comment type="caution">
    <text evidence="1">The sequence shown here is derived from an EMBL/GenBank/DDBJ whole genome shotgun (WGS) entry which is preliminary data.</text>
</comment>
<keyword evidence="2" id="KW-1185">Reference proteome</keyword>
<gene>
    <name evidence="1" type="ORF">RHMOL_Rhmol06G0099400</name>
</gene>
<dbReference type="EMBL" id="CM046393">
    <property type="protein sequence ID" value="KAI8550356.1"/>
    <property type="molecule type" value="Genomic_DNA"/>
</dbReference>
<reference evidence="1" key="1">
    <citation type="submission" date="2022-02" db="EMBL/GenBank/DDBJ databases">
        <title>Plant Genome Project.</title>
        <authorList>
            <person name="Zhang R.-G."/>
        </authorList>
    </citation>
    <scope>NUCLEOTIDE SEQUENCE</scope>
    <source>
        <strain evidence="1">AT1</strain>
    </source>
</reference>
<accession>A0ACC0NBU4</accession>
<protein>
    <submittedName>
        <fullName evidence="1">Uncharacterized protein</fullName>
    </submittedName>
</protein>
<organism evidence="1 2">
    <name type="scientific">Rhododendron molle</name>
    <name type="common">Chinese azalea</name>
    <name type="synonym">Azalea mollis</name>
    <dbReference type="NCBI Taxonomy" id="49168"/>
    <lineage>
        <taxon>Eukaryota</taxon>
        <taxon>Viridiplantae</taxon>
        <taxon>Streptophyta</taxon>
        <taxon>Embryophyta</taxon>
        <taxon>Tracheophyta</taxon>
        <taxon>Spermatophyta</taxon>
        <taxon>Magnoliopsida</taxon>
        <taxon>eudicotyledons</taxon>
        <taxon>Gunneridae</taxon>
        <taxon>Pentapetalae</taxon>
        <taxon>asterids</taxon>
        <taxon>Ericales</taxon>
        <taxon>Ericaceae</taxon>
        <taxon>Ericoideae</taxon>
        <taxon>Rhodoreae</taxon>
        <taxon>Rhododendron</taxon>
    </lineage>
</organism>